<dbReference type="RefSeq" id="WP_209808800.1">
    <property type="nucleotide sequence ID" value="NZ_JAGGKT010000001.1"/>
</dbReference>
<feature type="domain" description="PPM-type phosphatase" evidence="1">
    <location>
        <begin position="1"/>
        <end position="242"/>
    </location>
</feature>
<dbReference type="Pfam" id="PF13672">
    <property type="entry name" value="PP2C_2"/>
    <property type="match status" value="1"/>
</dbReference>
<sequence>MEAAYQTHIGCVRAFNEDTGAVVQLENGYLIAIVADGMGGHQAGDVASLMAVDIIRMNISTLPDDLKPDEAIDLLDQAILKANDEIYRYAMGHDDCKGMGTTIAVCILSNDWIVTGHIGDSRIYRLSMGKLTQLTDDHSLVNELLKNGQISEEEAKKHPQKNVLTRALGTDLDVEVDLKVFEWEPQDQFLICTDGLSNKISSQQIQYTLASSPTPDMAVTALIKLALDAGGEDNITAVVINTPSSKEDSGSGVPE</sequence>
<keyword evidence="2" id="KW-0378">Hydrolase</keyword>
<evidence type="ECO:0000313" key="2">
    <source>
        <dbReference type="EMBL" id="MBP1930725.1"/>
    </source>
</evidence>
<proteinExistence type="predicted"/>
<name>A0ABS4GKE0_9BACL</name>
<comment type="caution">
    <text evidence="2">The sequence shown here is derived from an EMBL/GenBank/DDBJ whole genome shotgun (WGS) entry which is preliminary data.</text>
</comment>
<dbReference type="SMART" id="SM00331">
    <property type="entry name" value="PP2C_SIG"/>
    <property type="match status" value="1"/>
</dbReference>
<dbReference type="EC" id="3.1.3.16" evidence="2"/>
<dbReference type="Proteomes" id="UP001519343">
    <property type="component" value="Unassembled WGS sequence"/>
</dbReference>
<dbReference type="InterPro" id="IPR001932">
    <property type="entry name" value="PPM-type_phosphatase-like_dom"/>
</dbReference>
<dbReference type="PROSITE" id="PS51746">
    <property type="entry name" value="PPM_2"/>
    <property type="match status" value="1"/>
</dbReference>
<evidence type="ECO:0000259" key="1">
    <source>
        <dbReference type="PROSITE" id="PS51746"/>
    </source>
</evidence>
<reference evidence="2 3" key="1">
    <citation type="submission" date="2021-03" db="EMBL/GenBank/DDBJ databases">
        <title>Genomic Encyclopedia of Type Strains, Phase IV (KMG-IV): sequencing the most valuable type-strain genomes for metagenomic binning, comparative biology and taxonomic classification.</title>
        <authorList>
            <person name="Goeker M."/>
        </authorList>
    </citation>
    <scope>NUCLEOTIDE SEQUENCE [LARGE SCALE GENOMIC DNA]</scope>
    <source>
        <strain evidence="2 3">DSM 24738</strain>
    </source>
</reference>
<protein>
    <submittedName>
        <fullName evidence="2">Protein phosphatase</fullName>
        <ecNumber evidence="2">3.1.3.16</ecNumber>
    </submittedName>
</protein>
<dbReference type="SMART" id="SM00332">
    <property type="entry name" value="PP2Cc"/>
    <property type="match status" value="1"/>
</dbReference>
<dbReference type="PANTHER" id="PTHR13832">
    <property type="entry name" value="PROTEIN PHOSPHATASE 2C"/>
    <property type="match status" value="1"/>
</dbReference>
<dbReference type="Gene3D" id="3.60.40.10">
    <property type="entry name" value="PPM-type phosphatase domain"/>
    <property type="match status" value="1"/>
</dbReference>
<dbReference type="GO" id="GO:0004722">
    <property type="term" value="F:protein serine/threonine phosphatase activity"/>
    <property type="evidence" value="ECO:0007669"/>
    <property type="project" value="UniProtKB-EC"/>
</dbReference>
<dbReference type="SUPFAM" id="SSF81606">
    <property type="entry name" value="PP2C-like"/>
    <property type="match status" value="1"/>
</dbReference>
<dbReference type="CDD" id="cd00143">
    <property type="entry name" value="PP2Cc"/>
    <property type="match status" value="1"/>
</dbReference>
<gene>
    <name evidence="2" type="ORF">J2Z37_000712</name>
</gene>
<dbReference type="InterPro" id="IPR015655">
    <property type="entry name" value="PP2C"/>
</dbReference>
<dbReference type="InterPro" id="IPR036457">
    <property type="entry name" value="PPM-type-like_dom_sf"/>
</dbReference>
<dbReference type="PANTHER" id="PTHR13832:SF860">
    <property type="entry name" value="PROTEIN PHOSPHATASE PHPP"/>
    <property type="match status" value="1"/>
</dbReference>
<evidence type="ECO:0000313" key="3">
    <source>
        <dbReference type="Proteomes" id="UP001519343"/>
    </source>
</evidence>
<dbReference type="EMBL" id="JAGGKT010000001">
    <property type="protein sequence ID" value="MBP1930725.1"/>
    <property type="molecule type" value="Genomic_DNA"/>
</dbReference>
<organism evidence="2 3">
    <name type="scientific">Ammoniphilus resinae</name>
    <dbReference type="NCBI Taxonomy" id="861532"/>
    <lineage>
        <taxon>Bacteria</taxon>
        <taxon>Bacillati</taxon>
        <taxon>Bacillota</taxon>
        <taxon>Bacilli</taxon>
        <taxon>Bacillales</taxon>
        <taxon>Paenibacillaceae</taxon>
        <taxon>Aneurinibacillus group</taxon>
        <taxon>Ammoniphilus</taxon>
    </lineage>
</organism>
<keyword evidence="3" id="KW-1185">Reference proteome</keyword>
<accession>A0ABS4GKE0</accession>
<dbReference type="NCBIfam" id="NF033484">
    <property type="entry name" value="Stp1_PP2C_phos"/>
    <property type="match status" value="1"/>
</dbReference>